<evidence type="ECO:0000313" key="8">
    <source>
        <dbReference type="EMBL" id="KAF1914537.1"/>
    </source>
</evidence>
<dbReference type="PANTHER" id="PTHR30468">
    <property type="entry name" value="ALPHA-KETOGLUTARATE-DEPENDENT SULFONATE DIOXYGENASE"/>
    <property type="match status" value="1"/>
</dbReference>
<dbReference type="OrthoDB" id="10257314at2759"/>
<dbReference type="Pfam" id="PF00106">
    <property type="entry name" value="adh_short"/>
    <property type="match status" value="1"/>
</dbReference>
<dbReference type="InterPro" id="IPR042098">
    <property type="entry name" value="TauD-like_sf"/>
</dbReference>
<dbReference type="InterPro" id="IPR051323">
    <property type="entry name" value="AtsK-like"/>
</dbReference>
<comment type="cofactor">
    <cofactor evidence="1">
        <name>Fe(2+)</name>
        <dbReference type="ChEBI" id="CHEBI:29033"/>
    </cofactor>
</comment>
<gene>
    <name evidence="8" type="ORF">BDU57DRAFT_549688</name>
</gene>
<evidence type="ECO:0000259" key="7">
    <source>
        <dbReference type="Pfam" id="PF02668"/>
    </source>
</evidence>
<dbReference type="SUPFAM" id="SSF51735">
    <property type="entry name" value="NAD(P)-binding Rossmann-fold domains"/>
    <property type="match status" value="1"/>
</dbReference>
<sequence>MSSSLESETPISYDINLPYVSLDTDADQSTQYFEYMPNFDEIHFEPLKPFDFQDPALRVKDKSLPNFVTSGVKLTPIQPRIGTVVEGVQLSNLSNQAKDELAYLIAERKVVAFPNQDLIDAGPAAQQEFMEYFGKLNYQPVSGTVRGHPAFHIIHRDGNKEDIARFMEARLTSCLWHQDVSYEIQPPGYVMLGLLNGPEVGGDTVFASTGEAYRRLSPALRTFLDSCSALHTSSKMIAHAKALGGRSRKDPVDTIHPLVRVHPVTGERCLFINGEFMTKIVGLKEAETRMLMDFLLNHMVMGHDFQARVRWAPKTIVMFDNRSLIRANRGVGFELATRFLAKGYSVYATYRPETRNDRSVQQLKDTGVKTFELDYLDRESIKLAAEEFGDIPLDVLVNCAALCHTWDDKPFTEQSDEDLLSHFKVNTVGPFMACKAFLPVLQKAQEGKIINMSSDMASVTDNSTAGNICYRLSKTAVNQLTKTVAVDLAKMGSKVIALAIHPGYLPTKMNDYYGENDMTECISGITETIKLFGTAEGINIPNGGYVDWNGKILAL</sequence>
<dbReference type="InterPro" id="IPR003819">
    <property type="entry name" value="TauD/TfdA-like"/>
</dbReference>
<dbReference type="GO" id="GO:0005737">
    <property type="term" value="C:cytoplasm"/>
    <property type="evidence" value="ECO:0007669"/>
    <property type="project" value="TreeGrafter"/>
</dbReference>
<dbReference type="GO" id="GO:0046872">
    <property type="term" value="F:metal ion binding"/>
    <property type="evidence" value="ECO:0007669"/>
    <property type="project" value="UniProtKB-KW"/>
</dbReference>
<keyword evidence="5" id="KW-0560">Oxidoreductase</keyword>
<keyword evidence="3" id="KW-0479">Metal-binding</keyword>
<dbReference type="SUPFAM" id="SSF51197">
    <property type="entry name" value="Clavaminate synthase-like"/>
    <property type="match status" value="1"/>
</dbReference>
<dbReference type="PANTHER" id="PTHR30468:SF30">
    <property type="entry name" value="ALPHA-KETOGLUTARATE-DEPENDENT TAURINE DIOXYGENASE (AFU_ORTHOLOGUE AFUA_7G06030)"/>
    <property type="match status" value="1"/>
</dbReference>
<dbReference type="AlphaFoldDB" id="A0A6A5QKD9"/>
<reference evidence="8" key="1">
    <citation type="journal article" date="2020" name="Stud. Mycol.">
        <title>101 Dothideomycetes genomes: a test case for predicting lifestyles and emergence of pathogens.</title>
        <authorList>
            <person name="Haridas S."/>
            <person name="Albert R."/>
            <person name="Binder M."/>
            <person name="Bloem J."/>
            <person name="Labutti K."/>
            <person name="Salamov A."/>
            <person name="Andreopoulos B."/>
            <person name="Baker S."/>
            <person name="Barry K."/>
            <person name="Bills G."/>
            <person name="Bluhm B."/>
            <person name="Cannon C."/>
            <person name="Castanera R."/>
            <person name="Culley D."/>
            <person name="Daum C."/>
            <person name="Ezra D."/>
            <person name="Gonzalez J."/>
            <person name="Henrissat B."/>
            <person name="Kuo A."/>
            <person name="Liang C."/>
            <person name="Lipzen A."/>
            <person name="Lutzoni F."/>
            <person name="Magnuson J."/>
            <person name="Mondo S."/>
            <person name="Nolan M."/>
            <person name="Ohm R."/>
            <person name="Pangilinan J."/>
            <person name="Park H.-J."/>
            <person name="Ramirez L."/>
            <person name="Alfaro M."/>
            <person name="Sun H."/>
            <person name="Tritt A."/>
            <person name="Yoshinaga Y."/>
            <person name="Zwiers L.-H."/>
            <person name="Turgeon B."/>
            <person name="Goodwin S."/>
            <person name="Spatafora J."/>
            <person name="Crous P."/>
            <person name="Grigoriev I."/>
        </authorList>
    </citation>
    <scope>NUCLEOTIDE SEQUENCE</scope>
    <source>
        <strain evidence="8">HMLAC05119</strain>
    </source>
</reference>
<evidence type="ECO:0000256" key="6">
    <source>
        <dbReference type="ARBA" id="ARBA00023004"/>
    </source>
</evidence>
<dbReference type="InterPro" id="IPR002347">
    <property type="entry name" value="SDR_fam"/>
</dbReference>
<dbReference type="PRINTS" id="PR00081">
    <property type="entry name" value="GDHRDH"/>
</dbReference>
<evidence type="ECO:0000256" key="1">
    <source>
        <dbReference type="ARBA" id="ARBA00001954"/>
    </source>
</evidence>
<evidence type="ECO:0000256" key="3">
    <source>
        <dbReference type="ARBA" id="ARBA00022723"/>
    </source>
</evidence>
<protein>
    <recommendedName>
        <fullName evidence="7">TauD/TfdA-like domain-containing protein</fullName>
    </recommendedName>
</protein>
<evidence type="ECO:0000256" key="4">
    <source>
        <dbReference type="ARBA" id="ARBA00022964"/>
    </source>
</evidence>
<dbReference type="EMBL" id="ML979137">
    <property type="protein sequence ID" value="KAF1914537.1"/>
    <property type="molecule type" value="Genomic_DNA"/>
</dbReference>
<accession>A0A6A5QKD9</accession>
<evidence type="ECO:0000256" key="2">
    <source>
        <dbReference type="ARBA" id="ARBA00005896"/>
    </source>
</evidence>
<feature type="domain" description="TauD/TfdA-like" evidence="7">
    <location>
        <begin position="75"/>
        <end position="324"/>
    </location>
</feature>
<dbReference type="PRINTS" id="PR00080">
    <property type="entry name" value="SDRFAMILY"/>
</dbReference>
<dbReference type="Gene3D" id="3.40.50.720">
    <property type="entry name" value="NAD(P)-binding Rossmann-like Domain"/>
    <property type="match status" value="1"/>
</dbReference>
<keyword evidence="6" id="KW-0408">Iron</keyword>
<keyword evidence="4" id="KW-0223">Dioxygenase</keyword>
<evidence type="ECO:0000313" key="9">
    <source>
        <dbReference type="Proteomes" id="UP000800096"/>
    </source>
</evidence>
<dbReference type="FunFam" id="3.60.130.10:FF:000003">
    <property type="entry name" value="Alpha-ketoglutarate-dependent taurine dioxygenase"/>
    <property type="match status" value="1"/>
</dbReference>
<dbReference type="Gene3D" id="3.60.130.10">
    <property type="entry name" value="Clavaminate synthase-like"/>
    <property type="match status" value="1"/>
</dbReference>
<dbReference type="Proteomes" id="UP000800096">
    <property type="component" value="Unassembled WGS sequence"/>
</dbReference>
<keyword evidence="9" id="KW-1185">Reference proteome</keyword>
<dbReference type="Pfam" id="PF02668">
    <property type="entry name" value="TauD"/>
    <property type="match status" value="1"/>
</dbReference>
<organism evidence="8 9">
    <name type="scientific">Ampelomyces quisqualis</name>
    <name type="common">Powdery mildew agent</name>
    <dbReference type="NCBI Taxonomy" id="50730"/>
    <lineage>
        <taxon>Eukaryota</taxon>
        <taxon>Fungi</taxon>
        <taxon>Dikarya</taxon>
        <taxon>Ascomycota</taxon>
        <taxon>Pezizomycotina</taxon>
        <taxon>Dothideomycetes</taxon>
        <taxon>Pleosporomycetidae</taxon>
        <taxon>Pleosporales</taxon>
        <taxon>Pleosporineae</taxon>
        <taxon>Phaeosphaeriaceae</taxon>
        <taxon>Ampelomyces</taxon>
    </lineage>
</organism>
<name>A0A6A5QKD9_AMPQU</name>
<evidence type="ECO:0000256" key="5">
    <source>
        <dbReference type="ARBA" id="ARBA00023002"/>
    </source>
</evidence>
<comment type="similarity">
    <text evidence="2">Belongs to the TfdA dioxygenase family.</text>
</comment>
<dbReference type="InterPro" id="IPR036291">
    <property type="entry name" value="NAD(P)-bd_dom_sf"/>
</dbReference>
<dbReference type="GO" id="GO:0016706">
    <property type="term" value="F:2-oxoglutarate-dependent dioxygenase activity"/>
    <property type="evidence" value="ECO:0007669"/>
    <property type="project" value="TreeGrafter"/>
</dbReference>
<proteinExistence type="inferred from homology"/>